<reference evidence="1 2" key="1">
    <citation type="journal article" date="2018" name="Front. Plant Sci.">
        <title>Red Clover (Trifolium pratense) and Zigzag Clover (T. medium) - A Picture of Genomic Similarities and Differences.</title>
        <authorList>
            <person name="Dluhosova J."/>
            <person name="Istvanek J."/>
            <person name="Nedelnik J."/>
            <person name="Repkova J."/>
        </authorList>
    </citation>
    <scope>NUCLEOTIDE SEQUENCE [LARGE SCALE GENOMIC DNA]</scope>
    <source>
        <strain evidence="2">cv. 10/8</strain>
        <tissue evidence="1">Leaf</tissue>
    </source>
</reference>
<evidence type="ECO:0000313" key="2">
    <source>
        <dbReference type="Proteomes" id="UP000265520"/>
    </source>
</evidence>
<dbReference type="PROSITE" id="PS51257">
    <property type="entry name" value="PROKAR_LIPOPROTEIN"/>
    <property type="match status" value="1"/>
</dbReference>
<accession>A0A392QH16</accession>
<dbReference type="GO" id="GO:0016491">
    <property type="term" value="F:oxidoreductase activity"/>
    <property type="evidence" value="ECO:0007669"/>
    <property type="project" value="InterPro"/>
</dbReference>
<dbReference type="Proteomes" id="UP000265520">
    <property type="component" value="Unassembled WGS sequence"/>
</dbReference>
<dbReference type="InterPro" id="IPR020471">
    <property type="entry name" value="AKR"/>
</dbReference>
<dbReference type="SUPFAM" id="SSF51430">
    <property type="entry name" value="NAD(P)-linked oxidoreductase"/>
    <property type="match status" value="1"/>
</dbReference>
<dbReference type="InterPro" id="IPR018170">
    <property type="entry name" value="Aldo/ket_reductase_CS"/>
</dbReference>
<dbReference type="AlphaFoldDB" id="A0A392QH16"/>
<keyword evidence="2" id="KW-1185">Reference proteome</keyword>
<dbReference type="EMBL" id="LXQA010137377">
    <property type="protein sequence ID" value="MCI23693.1"/>
    <property type="molecule type" value="Genomic_DNA"/>
</dbReference>
<dbReference type="PROSITE" id="PS00062">
    <property type="entry name" value="ALDOKETO_REDUCTASE_2"/>
    <property type="match status" value="1"/>
</dbReference>
<comment type="caution">
    <text evidence="1">The sequence shown here is derived from an EMBL/GenBank/DDBJ whole genome shotgun (WGS) entry which is preliminary data.</text>
</comment>
<dbReference type="Gene3D" id="3.20.20.100">
    <property type="entry name" value="NADP-dependent oxidoreductase domain"/>
    <property type="match status" value="1"/>
</dbReference>
<proteinExistence type="predicted"/>
<feature type="non-terminal residue" evidence="1">
    <location>
        <position position="70"/>
    </location>
</feature>
<dbReference type="PANTHER" id="PTHR11732">
    <property type="entry name" value="ALDO/KETO REDUCTASE"/>
    <property type="match status" value="1"/>
</dbReference>
<protein>
    <submittedName>
        <fullName evidence="1">Aldose reductase-like</fullName>
    </submittedName>
</protein>
<dbReference type="InterPro" id="IPR036812">
    <property type="entry name" value="NAD(P)_OxRdtase_dom_sf"/>
</dbReference>
<evidence type="ECO:0000313" key="1">
    <source>
        <dbReference type="EMBL" id="MCI23693.1"/>
    </source>
</evidence>
<sequence length="70" mass="7647">MGKYPGWPGGGSATGCMPPKAGEVLELDMEGVWREMEKLVKENLVKDIGICNFTLTKLNKLLNIAQIKPS</sequence>
<organism evidence="1 2">
    <name type="scientific">Trifolium medium</name>
    <dbReference type="NCBI Taxonomy" id="97028"/>
    <lineage>
        <taxon>Eukaryota</taxon>
        <taxon>Viridiplantae</taxon>
        <taxon>Streptophyta</taxon>
        <taxon>Embryophyta</taxon>
        <taxon>Tracheophyta</taxon>
        <taxon>Spermatophyta</taxon>
        <taxon>Magnoliopsida</taxon>
        <taxon>eudicotyledons</taxon>
        <taxon>Gunneridae</taxon>
        <taxon>Pentapetalae</taxon>
        <taxon>rosids</taxon>
        <taxon>fabids</taxon>
        <taxon>Fabales</taxon>
        <taxon>Fabaceae</taxon>
        <taxon>Papilionoideae</taxon>
        <taxon>50 kb inversion clade</taxon>
        <taxon>NPAAA clade</taxon>
        <taxon>Hologalegina</taxon>
        <taxon>IRL clade</taxon>
        <taxon>Trifolieae</taxon>
        <taxon>Trifolium</taxon>
    </lineage>
</organism>
<name>A0A392QH16_9FABA</name>